<dbReference type="EMBL" id="CP171853">
    <property type="protein sequence ID" value="XKM42523.1"/>
    <property type="molecule type" value="Genomic_DNA"/>
</dbReference>
<organism evidence="1 2">
    <name type="scientific">Rhizobium ruizarguesonis</name>
    <dbReference type="NCBI Taxonomy" id="2081791"/>
    <lineage>
        <taxon>Bacteria</taxon>
        <taxon>Pseudomonadati</taxon>
        <taxon>Pseudomonadota</taxon>
        <taxon>Alphaproteobacteria</taxon>
        <taxon>Hyphomicrobiales</taxon>
        <taxon>Rhizobiaceae</taxon>
        <taxon>Rhizobium/Agrobacterium group</taxon>
        <taxon>Rhizobium</taxon>
    </lineage>
</organism>
<accession>A0ACD5ETU7</accession>
<name>A0ACD5ETU7_9HYPH</name>
<evidence type="ECO:0000313" key="2">
    <source>
        <dbReference type="Proteomes" id="UP000078465"/>
    </source>
</evidence>
<gene>
    <name evidence="1" type="ORF">A4U53_019775</name>
</gene>
<evidence type="ECO:0000313" key="1">
    <source>
        <dbReference type="EMBL" id="XKM42523.1"/>
    </source>
</evidence>
<protein>
    <submittedName>
        <fullName evidence="1">Uncharacterized protein</fullName>
    </submittedName>
</protein>
<reference evidence="1" key="1">
    <citation type="submission" date="2024-10" db="EMBL/GenBank/DDBJ databases">
        <title>Strain of Rhizobium-related bacteria isolated fromm roots of Vavilovia formosa.</title>
        <authorList>
            <person name="Kimeklis A."/>
            <person name="Afonin A."/>
        </authorList>
    </citation>
    <scope>NUCLEOTIDE SEQUENCE</scope>
    <source>
        <strain evidence="1">Vaf-46</strain>
    </source>
</reference>
<sequence>MVPHFGCGEAGDDEIDILGRQGELVTPLVGVAPSDQMLHPRDC</sequence>
<dbReference type="Proteomes" id="UP000078465">
    <property type="component" value="Chromosome"/>
</dbReference>
<proteinExistence type="predicted"/>